<dbReference type="Gene3D" id="3.40.1550.10">
    <property type="entry name" value="CheC-like"/>
    <property type="match status" value="1"/>
</dbReference>
<name>A0A0M6WPI3_9FIRM</name>
<organism evidence="3 7">
    <name type="scientific">Roseburia inulinivorans</name>
    <dbReference type="NCBI Taxonomy" id="360807"/>
    <lineage>
        <taxon>Bacteria</taxon>
        <taxon>Bacillati</taxon>
        <taxon>Bacillota</taxon>
        <taxon>Clostridia</taxon>
        <taxon>Lachnospirales</taxon>
        <taxon>Lachnospiraceae</taxon>
        <taxon>Roseburia</taxon>
    </lineage>
</organism>
<evidence type="ECO:0000313" key="4">
    <source>
        <dbReference type="EMBL" id="CUM71444.1"/>
    </source>
</evidence>
<keyword evidence="7" id="KW-1185">Reference proteome</keyword>
<dbReference type="Proteomes" id="UP000283492">
    <property type="component" value="Unassembled WGS sequence"/>
</dbReference>
<dbReference type="SUPFAM" id="SSF103039">
    <property type="entry name" value="CheC-like"/>
    <property type="match status" value="1"/>
</dbReference>
<dbReference type="RefSeq" id="WP_021923118.1">
    <property type="nucleotide sequence ID" value="NZ_CABJFX010000001.1"/>
</dbReference>
<dbReference type="InterPro" id="IPR028976">
    <property type="entry name" value="CheC-like_sf"/>
</dbReference>
<dbReference type="GO" id="GO:0006935">
    <property type="term" value="P:chemotaxis"/>
    <property type="evidence" value="ECO:0007669"/>
    <property type="project" value="UniProtKB-KW"/>
</dbReference>
<evidence type="ECO:0000259" key="2">
    <source>
        <dbReference type="Pfam" id="PF13690"/>
    </source>
</evidence>
<dbReference type="EMBL" id="CYYR01000008">
    <property type="protein sequence ID" value="CUN84265.1"/>
    <property type="molecule type" value="Genomic_DNA"/>
</dbReference>
<evidence type="ECO:0000313" key="7">
    <source>
        <dbReference type="Proteomes" id="UP000049828"/>
    </source>
</evidence>
<reference evidence="3" key="2">
    <citation type="submission" date="2015-05" db="EMBL/GenBank/DDBJ databases">
        <authorList>
            <person name="Wang D.B."/>
            <person name="Wang M."/>
        </authorList>
    </citation>
    <scope>NUCLEOTIDE SEQUENCE [LARGE SCALE GENOMIC DNA]</scope>
    <source>
        <strain evidence="3">L1-83</strain>
    </source>
</reference>
<evidence type="ECO:0000313" key="8">
    <source>
        <dbReference type="Proteomes" id="UP000095395"/>
    </source>
</evidence>
<evidence type="ECO:0000313" key="3">
    <source>
        <dbReference type="EMBL" id="CRL39450.1"/>
    </source>
</evidence>
<evidence type="ECO:0000313" key="6">
    <source>
        <dbReference type="EMBL" id="RHA91639.1"/>
    </source>
</evidence>
<dbReference type="EMBL" id="CVRS01000077">
    <property type="protein sequence ID" value="CRL39450.1"/>
    <property type="molecule type" value="Genomic_DNA"/>
</dbReference>
<dbReference type="InterPro" id="IPR028051">
    <property type="entry name" value="CheX-like_dom"/>
</dbReference>
<dbReference type="EMBL" id="CYXX01000001">
    <property type="protein sequence ID" value="CUM71444.1"/>
    <property type="molecule type" value="Genomic_DNA"/>
</dbReference>
<evidence type="ECO:0000256" key="1">
    <source>
        <dbReference type="ARBA" id="ARBA00022500"/>
    </source>
</evidence>
<evidence type="ECO:0000313" key="9">
    <source>
        <dbReference type="Proteomes" id="UP000095453"/>
    </source>
</evidence>
<reference evidence="6 10" key="3">
    <citation type="submission" date="2018-08" db="EMBL/GenBank/DDBJ databases">
        <title>A genome reference for cultivated species of the human gut microbiota.</title>
        <authorList>
            <person name="Zou Y."/>
            <person name="Xue W."/>
            <person name="Luo G."/>
        </authorList>
    </citation>
    <scope>NUCLEOTIDE SEQUENCE [LARGE SCALE GENOMIC DNA]</scope>
    <source>
        <strain evidence="6 10">AM42-1AC</strain>
    </source>
</reference>
<sequence>MYAQFFGTFLLSHNVVTKDQLLSALGKKSSQHMKLGTLAIMKGYMTANEVDNVIISQTHNDCRFGDLAVREGYLTQEQVDELVKTQYPDFLLLGQTLVEEGYINNAQLETLITDYESENEITDLDYSNEKQDDLDRILANFFHTTDVAADEYNASYMRLLFNDLTRFIGDDFTPLCFNPCKEYPVNYCVSQTIHGDLSAKVYLDMPETTCISFASRYVNEEFTEFDEYVQASLEDFLNLHNGLYNVNISNTLGKELTLEAPEVVSDELIELSSSSYLLQVMYPFGVINFIFELKK</sequence>
<dbReference type="SUPFAM" id="SSF160246">
    <property type="entry name" value="EspE N-terminal domain-like"/>
    <property type="match status" value="1"/>
</dbReference>
<keyword evidence="1" id="KW-0145">Chemotaxis</keyword>
<reference evidence="7" key="1">
    <citation type="submission" date="2015-05" db="EMBL/GenBank/DDBJ databases">
        <authorList>
            <consortium name="Pathogen Informatics"/>
        </authorList>
    </citation>
    <scope>NUCLEOTIDE SEQUENCE [LARGE SCALE GENOMIC DNA]</scope>
    <source>
        <strain evidence="5 8">2789STDY5608835</strain>
        <strain evidence="4 9">2789STDY5608887</strain>
        <strain evidence="7">L1-83</strain>
    </source>
</reference>
<dbReference type="EMBL" id="QSFX01000001">
    <property type="protein sequence ID" value="RHA91639.1"/>
    <property type="molecule type" value="Genomic_DNA"/>
</dbReference>
<dbReference type="Pfam" id="PF13690">
    <property type="entry name" value="CheX"/>
    <property type="match status" value="1"/>
</dbReference>
<dbReference type="OrthoDB" id="5614404at2"/>
<proteinExistence type="predicted"/>
<protein>
    <submittedName>
        <fullName evidence="4">Bacteriophage N4 adsorption protein B</fullName>
    </submittedName>
    <submittedName>
        <fullName evidence="6">Chemotaxis protein CheX</fullName>
    </submittedName>
</protein>
<evidence type="ECO:0000313" key="10">
    <source>
        <dbReference type="Proteomes" id="UP000283492"/>
    </source>
</evidence>
<dbReference type="Proteomes" id="UP000049828">
    <property type="component" value="Unassembled WGS sequence"/>
</dbReference>
<dbReference type="STRING" id="360807.ERS852392_01520"/>
<dbReference type="AlphaFoldDB" id="A0A0M6WPI3"/>
<evidence type="ECO:0000313" key="5">
    <source>
        <dbReference type="EMBL" id="CUN84265.1"/>
    </source>
</evidence>
<dbReference type="Proteomes" id="UP000095453">
    <property type="component" value="Unassembled WGS sequence"/>
</dbReference>
<gene>
    <name evidence="6" type="ORF">DW914_00085</name>
    <name evidence="5" type="ORF">ERS852392_01520</name>
    <name evidence="4" type="ORF">ERS852444_00136</name>
    <name evidence="3" type="ORF">RIL183_24981</name>
</gene>
<feature type="domain" description="Chemotaxis phosphatase CheX-like" evidence="2">
    <location>
        <begin position="188"/>
        <end position="284"/>
    </location>
</feature>
<dbReference type="Proteomes" id="UP000095395">
    <property type="component" value="Unassembled WGS sequence"/>
</dbReference>
<dbReference type="InterPro" id="IPR037257">
    <property type="entry name" value="T2SS_E_N_sf"/>
</dbReference>
<accession>A0A0M6WPI3</accession>